<evidence type="ECO:0000313" key="3">
    <source>
        <dbReference type="Proteomes" id="UP000631114"/>
    </source>
</evidence>
<name>A0A835IDP7_9MAGN</name>
<sequence>MLMIREGNRTNPTVHIPPWSHIEDPMPEMFSPLPVSGVSSNNEIGFNRTSIPISLVINQVSNSDSRSIFGFEFGYAWFFCNGIWFSLEQEINNQNIGFGSLALEEEAAPLPKWLLGRHNIVAAVAVGIVVGAPLEGIVRGIEEVDLVPGRCELIDEEHAFGVIVDYAHTPNALSRLLDIVRELSPRRIITVIGYGGDRDRGKRPMIAKIATDKSDVTMLTSNNPRTEDPCKSISLVQEINNQNIGFGSLALEEEPAPLPKGIEGLQGYREWLTGAMVKRFREDPNGNESAGKWVRGTSTLPKVFDQPNGSKLELVWKG</sequence>
<dbReference type="AlphaFoldDB" id="A0A835IDP7"/>
<dbReference type="OrthoDB" id="533138at2759"/>
<dbReference type="Pfam" id="PF02875">
    <property type="entry name" value="Mur_ligase_C"/>
    <property type="match status" value="1"/>
</dbReference>
<dbReference type="GO" id="GO:0016881">
    <property type="term" value="F:acid-amino acid ligase activity"/>
    <property type="evidence" value="ECO:0007669"/>
    <property type="project" value="InterPro"/>
</dbReference>
<protein>
    <recommendedName>
        <fullName evidence="1">Mur ligase C-terminal domain-containing protein</fullName>
    </recommendedName>
</protein>
<gene>
    <name evidence="2" type="ORF">IFM89_022501</name>
</gene>
<dbReference type="EMBL" id="JADFTS010000003">
    <property type="protein sequence ID" value="KAF9615239.1"/>
    <property type="molecule type" value="Genomic_DNA"/>
</dbReference>
<dbReference type="PANTHER" id="PTHR23135:SF4">
    <property type="entry name" value="UDP-N-ACETYLMURAMOYL-L-ALANYL-D-GLUTAMATE--2,6-DIAMINOPIMELATE LIGASE MURE HOMOLOG, CHLOROPLASTIC"/>
    <property type="match status" value="1"/>
</dbReference>
<dbReference type="Gene3D" id="3.90.190.20">
    <property type="entry name" value="Mur ligase, C-terminal domain"/>
    <property type="match status" value="1"/>
</dbReference>
<accession>A0A835IDP7</accession>
<comment type="caution">
    <text evidence="2">The sequence shown here is derived from an EMBL/GenBank/DDBJ whole genome shotgun (WGS) entry which is preliminary data.</text>
</comment>
<dbReference type="SUPFAM" id="SSF53244">
    <property type="entry name" value="MurD-like peptide ligases, peptide-binding domain"/>
    <property type="match status" value="1"/>
</dbReference>
<feature type="domain" description="Mur ligase C-terminal" evidence="1">
    <location>
        <begin position="149"/>
        <end position="236"/>
    </location>
</feature>
<organism evidence="2 3">
    <name type="scientific">Coptis chinensis</name>
    <dbReference type="NCBI Taxonomy" id="261450"/>
    <lineage>
        <taxon>Eukaryota</taxon>
        <taxon>Viridiplantae</taxon>
        <taxon>Streptophyta</taxon>
        <taxon>Embryophyta</taxon>
        <taxon>Tracheophyta</taxon>
        <taxon>Spermatophyta</taxon>
        <taxon>Magnoliopsida</taxon>
        <taxon>Ranunculales</taxon>
        <taxon>Ranunculaceae</taxon>
        <taxon>Coptidoideae</taxon>
        <taxon>Coptis</taxon>
    </lineage>
</organism>
<dbReference type="InterPro" id="IPR036615">
    <property type="entry name" value="Mur_ligase_C_dom_sf"/>
</dbReference>
<dbReference type="Proteomes" id="UP000631114">
    <property type="component" value="Unassembled WGS sequence"/>
</dbReference>
<dbReference type="InterPro" id="IPR004101">
    <property type="entry name" value="Mur_ligase_C"/>
</dbReference>
<evidence type="ECO:0000313" key="2">
    <source>
        <dbReference type="EMBL" id="KAF9615239.1"/>
    </source>
</evidence>
<reference evidence="2 3" key="1">
    <citation type="submission" date="2020-10" db="EMBL/GenBank/DDBJ databases">
        <title>The Coptis chinensis genome and diversification of protoberbering-type alkaloids.</title>
        <authorList>
            <person name="Wang B."/>
            <person name="Shu S."/>
            <person name="Song C."/>
            <person name="Liu Y."/>
        </authorList>
    </citation>
    <scope>NUCLEOTIDE SEQUENCE [LARGE SCALE GENOMIC DNA]</scope>
    <source>
        <strain evidence="2">HL-2020</strain>
        <tissue evidence="2">Leaf</tissue>
    </source>
</reference>
<keyword evidence="3" id="KW-1185">Reference proteome</keyword>
<dbReference type="PANTHER" id="PTHR23135">
    <property type="entry name" value="MUR LIGASE FAMILY MEMBER"/>
    <property type="match status" value="1"/>
</dbReference>
<proteinExistence type="predicted"/>
<evidence type="ECO:0000259" key="1">
    <source>
        <dbReference type="Pfam" id="PF02875"/>
    </source>
</evidence>